<evidence type="ECO:0000313" key="5">
    <source>
        <dbReference type="Proteomes" id="UP000291469"/>
    </source>
</evidence>
<evidence type="ECO:0000259" key="3">
    <source>
        <dbReference type="Pfam" id="PF18915"/>
    </source>
</evidence>
<sequence>MAADDARHDHAASSSGGSSHSAHSGKAGAEPTDPYAIDGRRLDPERAQRDRNDPWVAATLRQAYDTRVGPQASGNHHARFAQLAEDLGRVPPEQTAPSAPPARRVRVRRSAVVATAAVFLLLLPGAAVGLSGSSQPGDGLYELKRSHEQVRLLVAPSDTARGWLLLDHAERRIQEVASADHLDAAVRSELLEEALDGLDEAEAIPDAAVRAEASELREQFAEELQRAAVDARPEMRHHLERSAEEFVAEQAGGQSSGGSSAPAVGAERDEEPDTVPRTRGDDDQADDRTAGIDTRGEAAERDEEAPAGGEGESDGLDEDERESDPDGSGDDGSGEEDADRESDSGDGASTDEADTGDGSSEEGGGSADGDGEVSEDESDEPEPEQPSDEEEPDKDGFPSRPDDGSEDDSDEDGSEEDGSDEDGSDEDGSEDDGPDEGGSDEDGSEDDGSEEDGSGEDGSEDDGSDEDDEDGSGEDGSDEDDEDDDDGSDEGGTDAGDED</sequence>
<keyword evidence="2" id="KW-1133">Transmembrane helix</keyword>
<dbReference type="AlphaFoldDB" id="A0A411YDD0"/>
<accession>A0A411YDD0</accession>
<feature type="compositionally biased region" description="Basic and acidic residues" evidence="1">
    <location>
        <begin position="274"/>
        <end position="299"/>
    </location>
</feature>
<dbReference type="EMBL" id="CP036402">
    <property type="protein sequence ID" value="QBI19224.1"/>
    <property type="molecule type" value="Genomic_DNA"/>
</dbReference>
<reference evidence="4 5" key="1">
    <citation type="submission" date="2019-01" db="EMBL/GenBank/DDBJ databases">
        <title>Egibacter rhizosphaerae EGI 80759T.</title>
        <authorList>
            <person name="Chen D.-D."/>
            <person name="Tian Y."/>
            <person name="Jiao J.-Y."/>
            <person name="Zhang X.-T."/>
            <person name="Zhang Y.-G."/>
            <person name="Zhang Y."/>
            <person name="Xiao M."/>
            <person name="Shu W.-S."/>
            <person name="Li W.-J."/>
        </authorList>
    </citation>
    <scope>NUCLEOTIDE SEQUENCE [LARGE SCALE GENOMIC DNA]</scope>
    <source>
        <strain evidence="4 5">EGI 80759</strain>
    </source>
</reference>
<feature type="domain" description="DUF5667" evidence="3">
    <location>
        <begin position="135"/>
        <end position="222"/>
    </location>
</feature>
<protein>
    <recommendedName>
        <fullName evidence="3">DUF5667 domain-containing protein</fullName>
    </recommendedName>
</protein>
<feature type="compositionally biased region" description="Acidic residues" evidence="1">
    <location>
        <begin position="404"/>
        <end position="499"/>
    </location>
</feature>
<dbReference type="Proteomes" id="UP000291469">
    <property type="component" value="Chromosome"/>
</dbReference>
<name>A0A411YDD0_9ACTN</name>
<dbReference type="KEGG" id="erz:ER308_06505"/>
<dbReference type="RefSeq" id="WP_131154221.1">
    <property type="nucleotide sequence ID" value="NZ_CP036402.1"/>
</dbReference>
<keyword evidence="2" id="KW-0812">Transmembrane</keyword>
<feature type="region of interest" description="Disordered" evidence="1">
    <location>
        <begin position="1"/>
        <end position="54"/>
    </location>
</feature>
<dbReference type="OrthoDB" id="3402808at2"/>
<feature type="compositionally biased region" description="Low complexity" evidence="1">
    <location>
        <begin position="12"/>
        <end position="29"/>
    </location>
</feature>
<gene>
    <name evidence="4" type="ORF">ER308_06505</name>
</gene>
<feature type="compositionally biased region" description="Acidic residues" evidence="1">
    <location>
        <begin position="300"/>
        <end position="340"/>
    </location>
</feature>
<feature type="compositionally biased region" description="Basic and acidic residues" evidence="1">
    <location>
        <begin position="1"/>
        <end position="11"/>
    </location>
</feature>
<keyword evidence="5" id="KW-1185">Reference proteome</keyword>
<feature type="compositionally biased region" description="Basic and acidic residues" evidence="1">
    <location>
        <begin position="38"/>
        <end position="53"/>
    </location>
</feature>
<keyword evidence="2" id="KW-0472">Membrane</keyword>
<feature type="transmembrane region" description="Helical" evidence="2">
    <location>
        <begin position="111"/>
        <end position="130"/>
    </location>
</feature>
<evidence type="ECO:0000256" key="1">
    <source>
        <dbReference type="SAM" id="MobiDB-lite"/>
    </source>
</evidence>
<dbReference type="InterPro" id="IPR043725">
    <property type="entry name" value="DUF5667"/>
</dbReference>
<feature type="region of interest" description="Disordered" evidence="1">
    <location>
        <begin position="246"/>
        <end position="499"/>
    </location>
</feature>
<evidence type="ECO:0000313" key="4">
    <source>
        <dbReference type="EMBL" id="QBI19224.1"/>
    </source>
</evidence>
<evidence type="ECO:0000256" key="2">
    <source>
        <dbReference type="SAM" id="Phobius"/>
    </source>
</evidence>
<dbReference type="Pfam" id="PF18915">
    <property type="entry name" value="DUF5667"/>
    <property type="match status" value="1"/>
</dbReference>
<proteinExistence type="predicted"/>
<feature type="compositionally biased region" description="Low complexity" evidence="1">
    <location>
        <begin position="248"/>
        <end position="265"/>
    </location>
</feature>
<feature type="compositionally biased region" description="Acidic residues" evidence="1">
    <location>
        <begin position="369"/>
        <end position="393"/>
    </location>
</feature>
<feature type="compositionally biased region" description="Basic and acidic residues" evidence="1">
    <location>
        <begin position="394"/>
        <end position="403"/>
    </location>
</feature>
<organism evidence="4 5">
    <name type="scientific">Egibacter rhizosphaerae</name>
    <dbReference type="NCBI Taxonomy" id="1670831"/>
    <lineage>
        <taxon>Bacteria</taxon>
        <taxon>Bacillati</taxon>
        <taxon>Actinomycetota</taxon>
        <taxon>Nitriliruptoria</taxon>
        <taxon>Egibacterales</taxon>
        <taxon>Egibacteraceae</taxon>
        <taxon>Egibacter</taxon>
    </lineage>
</organism>